<dbReference type="InterPro" id="IPR050723">
    <property type="entry name" value="CFA/CMAS"/>
</dbReference>
<feature type="domain" description="Polyketide synthase-like methyltransferase" evidence="7">
    <location>
        <begin position="211"/>
        <end position="437"/>
    </location>
</feature>
<sequence>MTVDRPVDTEPDQSALDQSALDQPALDHQPAAATRPDRPSAPPLTADAGPPRQWSPPTTRPAGFDWPSEVDRAGRDLLLDLFGPDPEVRVEMWDGFILGPDTSTKVVIRSPHALRRALFHPGELGFARAYVAGDVEIDGDVFAALALRERIARLRPSPAAVRALAVLVRQFGPRPPQPPPEEARMRRHGRQHSRSRDAAAISHHYDVSNDFYRLVLGPSMTYSCAVWDSPATRLTAAQTAKHELVCRKLGLRPGERLLDIGCGWGSMALHAAYHHGVQAVGITISAEQAAEARRRVTEAGLEDKIEIRLQDYREITDGPFDAISSVGMVEHVGRAKLPIYFDNLFHLLRPGGRLLNHGISFPGDPVGAARGRPRLGPLPLPRDADFLHRYVFPDGELHEIGALVTLMQAGGFEVRHVENLREHYALTLRAWVTNLENRWDEAVALVGAGRARVWRLYMAGSALSFEAGRSQIHQVLGVRPDSGASHQPLRPSY</sequence>
<evidence type="ECO:0000256" key="6">
    <source>
        <dbReference type="SAM" id="MobiDB-lite"/>
    </source>
</evidence>
<dbReference type="InterPro" id="IPR003333">
    <property type="entry name" value="CMAS"/>
</dbReference>
<keyword evidence="3" id="KW-0808">Transferase</keyword>
<feature type="region of interest" description="Disordered" evidence="6">
    <location>
        <begin position="1"/>
        <end position="67"/>
    </location>
</feature>
<dbReference type="CDD" id="cd02440">
    <property type="entry name" value="AdoMet_MTases"/>
    <property type="match status" value="1"/>
</dbReference>
<reference evidence="9" key="1">
    <citation type="submission" date="2016-07" db="EMBL/GenBank/DDBJ databases">
        <title>Frankia sp. NRRL B-16219 Genome sequencing.</title>
        <authorList>
            <person name="Ghodhbane-Gtari F."/>
            <person name="Swanson E."/>
            <person name="Gueddou A."/>
            <person name="Louati M."/>
            <person name="Nouioui I."/>
            <person name="Hezbri K."/>
            <person name="Abebe-Akele F."/>
            <person name="Simpson S."/>
            <person name="Morris K."/>
            <person name="Thomas K."/>
            <person name="Gtari M."/>
            <person name="Tisa L.S."/>
        </authorList>
    </citation>
    <scope>NUCLEOTIDE SEQUENCE [LARGE SCALE GENOMIC DNA]</scope>
    <source>
        <strain evidence="9">NRRL B-16219</strain>
    </source>
</reference>
<evidence type="ECO:0000313" key="9">
    <source>
        <dbReference type="Proteomes" id="UP000179769"/>
    </source>
</evidence>
<evidence type="ECO:0000256" key="5">
    <source>
        <dbReference type="ARBA" id="ARBA00023098"/>
    </source>
</evidence>
<dbReference type="SMART" id="SM00828">
    <property type="entry name" value="PKS_MT"/>
    <property type="match status" value="1"/>
</dbReference>
<keyword evidence="4" id="KW-0949">S-adenosyl-L-methionine</keyword>
<dbReference type="InterPro" id="IPR029063">
    <property type="entry name" value="SAM-dependent_MTases_sf"/>
</dbReference>
<gene>
    <name evidence="8" type="ORF">BBK14_08395</name>
</gene>
<keyword evidence="5" id="KW-0443">Lipid metabolism</keyword>
<dbReference type="AlphaFoldDB" id="A0A1S1PBN1"/>
<dbReference type="GO" id="GO:0008610">
    <property type="term" value="P:lipid biosynthetic process"/>
    <property type="evidence" value="ECO:0007669"/>
    <property type="project" value="InterPro"/>
</dbReference>
<evidence type="ECO:0000313" key="8">
    <source>
        <dbReference type="EMBL" id="OHV20248.1"/>
    </source>
</evidence>
<keyword evidence="9" id="KW-1185">Reference proteome</keyword>
<evidence type="ECO:0000256" key="2">
    <source>
        <dbReference type="ARBA" id="ARBA00022603"/>
    </source>
</evidence>
<dbReference type="PANTHER" id="PTHR43667">
    <property type="entry name" value="CYCLOPROPANE-FATTY-ACYL-PHOSPHOLIPID SYNTHASE"/>
    <property type="match status" value="1"/>
</dbReference>
<comment type="similarity">
    <text evidence="1">Belongs to the CFA/CMAS family.</text>
</comment>
<dbReference type="InterPro" id="IPR020803">
    <property type="entry name" value="MeTfrase_dom"/>
</dbReference>
<dbReference type="Proteomes" id="UP000179769">
    <property type="component" value="Unassembled WGS sequence"/>
</dbReference>
<evidence type="ECO:0000256" key="1">
    <source>
        <dbReference type="ARBA" id="ARBA00010815"/>
    </source>
</evidence>
<evidence type="ECO:0000256" key="4">
    <source>
        <dbReference type="ARBA" id="ARBA00022691"/>
    </source>
</evidence>
<protein>
    <submittedName>
        <fullName evidence="8">Cyclopropane-fatty-acyl-phospholipid synthase</fullName>
    </submittedName>
</protein>
<dbReference type="PANTHER" id="PTHR43667:SF1">
    <property type="entry name" value="CYCLOPROPANE-FATTY-ACYL-PHOSPHOLIPID SYNTHASE"/>
    <property type="match status" value="1"/>
</dbReference>
<dbReference type="Gene3D" id="3.40.50.150">
    <property type="entry name" value="Vaccinia Virus protein VP39"/>
    <property type="match status" value="1"/>
</dbReference>
<organism evidence="8 9">
    <name type="scientific">Parafrankia soli</name>
    <dbReference type="NCBI Taxonomy" id="2599596"/>
    <lineage>
        <taxon>Bacteria</taxon>
        <taxon>Bacillati</taxon>
        <taxon>Actinomycetota</taxon>
        <taxon>Actinomycetes</taxon>
        <taxon>Frankiales</taxon>
        <taxon>Frankiaceae</taxon>
        <taxon>Parafrankia</taxon>
    </lineage>
</organism>
<dbReference type="PIRSF" id="PIRSF003085">
    <property type="entry name" value="CMAS"/>
    <property type="match status" value="1"/>
</dbReference>
<name>A0A1S1PBN1_9ACTN</name>
<dbReference type="EMBL" id="MAXA01000268">
    <property type="protein sequence ID" value="OHV20248.1"/>
    <property type="molecule type" value="Genomic_DNA"/>
</dbReference>
<keyword evidence="2" id="KW-0489">Methyltransferase</keyword>
<dbReference type="Pfam" id="PF02353">
    <property type="entry name" value="CMAS"/>
    <property type="match status" value="1"/>
</dbReference>
<evidence type="ECO:0000256" key="3">
    <source>
        <dbReference type="ARBA" id="ARBA00022679"/>
    </source>
</evidence>
<accession>A0A1S1PBN1</accession>
<dbReference type="OrthoDB" id="9782855at2"/>
<evidence type="ECO:0000259" key="7">
    <source>
        <dbReference type="SMART" id="SM00828"/>
    </source>
</evidence>
<feature type="region of interest" description="Disordered" evidence="6">
    <location>
        <begin position="172"/>
        <end position="193"/>
    </location>
</feature>
<proteinExistence type="inferred from homology"/>
<dbReference type="SUPFAM" id="SSF53335">
    <property type="entry name" value="S-adenosyl-L-methionine-dependent methyltransferases"/>
    <property type="match status" value="1"/>
</dbReference>
<dbReference type="GO" id="GO:0032259">
    <property type="term" value="P:methylation"/>
    <property type="evidence" value="ECO:0007669"/>
    <property type="project" value="UniProtKB-KW"/>
</dbReference>
<dbReference type="RefSeq" id="WP_071066846.1">
    <property type="nucleotide sequence ID" value="NZ_MAXA01000268.1"/>
</dbReference>
<comment type="caution">
    <text evidence="8">The sequence shown here is derived from an EMBL/GenBank/DDBJ whole genome shotgun (WGS) entry which is preliminary data.</text>
</comment>
<dbReference type="GO" id="GO:0008168">
    <property type="term" value="F:methyltransferase activity"/>
    <property type="evidence" value="ECO:0007669"/>
    <property type="project" value="UniProtKB-KW"/>
</dbReference>